<dbReference type="Proteomes" id="UP001189143">
    <property type="component" value="Unassembled WGS sequence"/>
</dbReference>
<evidence type="ECO:0000313" key="1">
    <source>
        <dbReference type="EMBL" id="CAI3696538.1"/>
    </source>
</evidence>
<comment type="caution">
    <text evidence="1">The sequence shown here is derived from an EMBL/GenBank/DDBJ whole genome shotgun (WGS) entry which is preliminary data.</text>
</comment>
<proteinExistence type="predicted"/>
<name>A0AAD2DFY6_9CLOT</name>
<sequence>MSIYSILDDGKKLENRRAIRREKNELHNKINELEDKIIDSLIEGNERLTDEARRKIEDSIEVMENRIGYLEKVLKDKSYK</sequence>
<protein>
    <submittedName>
        <fullName evidence="1">Uncharacterized protein</fullName>
    </submittedName>
</protein>
<dbReference type="AlphaFoldDB" id="A0AAD2DFY6"/>
<dbReference type="EMBL" id="CAMTCP010000297">
    <property type="protein sequence ID" value="CAI3696538.1"/>
    <property type="molecule type" value="Genomic_DNA"/>
</dbReference>
<dbReference type="RefSeq" id="WP_210887007.1">
    <property type="nucleotide sequence ID" value="NZ_CAMRXC010000291.1"/>
</dbReference>
<organism evidence="1 2">
    <name type="scientific">Clostridium neonatale</name>
    <dbReference type="NCBI Taxonomy" id="137838"/>
    <lineage>
        <taxon>Bacteria</taxon>
        <taxon>Bacillati</taxon>
        <taxon>Bacillota</taxon>
        <taxon>Clostridia</taxon>
        <taxon>Eubacteriales</taxon>
        <taxon>Clostridiaceae</taxon>
        <taxon>Clostridium</taxon>
    </lineage>
</organism>
<accession>A0AAD2DFY6</accession>
<gene>
    <name evidence="1" type="ORF">CNEO2_940003</name>
</gene>
<reference evidence="1" key="1">
    <citation type="submission" date="2022-10" db="EMBL/GenBank/DDBJ databases">
        <authorList>
            <person name="Aires J."/>
            <person name="Mesa V."/>
        </authorList>
    </citation>
    <scope>NUCLEOTIDE SEQUENCE</scope>
    <source>
        <strain evidence="1">Clostridium neonatale JD116</strain>
    </source>
</reference>
<evidence type="ECO:0000313" key="2">
    <source>
        <dbReference type="Proteomes" id="UP001189143"/>
    </source>
</evidence>